<feature type="compositionally biased region" description="Acidic residues" evidence="1">
    <location>
        <begin position="280"/>
        <end position="289"/>
    </location>
</feature>
<feature type="region of interest" description="Disordered" evidence="1">
    <location>
        <begin position="87"/>
        <end position="119"/>
    </location>
</feature>
<feature type="region of interest" description="Disordered" evidence="1">
    <location>
        <begin position="273"/>
        <end position="301"/>
    </location>
</feature>
<accession>A0ABN9QXM7</accession>
<feature type="compositionally biased region" description="Basic residues" evidence="1">
    <location>
        <begin position="22"/>
        <end position="37"/>
    </location>
</feature>
<feature type="compositionally biased region" description="Low complexity" evidence="1">
    <location>
        <begin position="94"/>
        <end position="118"/>
    </location>
</feature>
<evidence type="ECO:0000313" key="3">
    <source>
        <dbReference type="Proteomes" id="UP001189429"/>
    </source>
</evidence>
<keyword evidence="3" id="KW-1185">Reference proteome</keyword>
<reference evidence="2" key="1">
    <citation type="submission" date="2023-10" db="EMBL/GenBank/DDBJ databases">
        <authorList>
            <person name="Chen Y."/>
            <person name="Shah S."/>
            <person name="Dougan E. K."/>
            <person name="Thang M."/>
            <person name="Chan C."/>
        </authorList>
    </citation>
    <scope>NUCLEOTIDE SEQUENCE [LARGE SCALE GENOMIC DNA]</scope>
</reference>
<proteinExistence type="predicted"/>
<name>A0ABN9QXM7_9DINO</name>
<evidence type="ECO:0000256" key="1">
    <source>
        <dbReference type="SAM" id="MobiDB-lite"/>
    </source>
</evidence>
<feature type="region of interest" description="Disordered" evidence="1">
    <location>
        <begin position="137"/>
        <end position="175"/>
    </location>
</feature>
<dbReference type="Proteomes" id="UP001189429">
    <property type="component" value="Unassembled WGS sequence"/>
</dbReference>
<feature type="region of interest" description="Disordered" evidence="1">
    <location>
        <begin position="1"/>
        <end position="58"/>
    </location>
</feature>
<dbReference type="EMBL" id="CAUYUJ010004559">
    <property type="protein sequence ID" value="CAK0810081.1"/>
    <property type="molecule type" value="Genomic_DNA"/>
</dbReference>
<evidence type="ECO:0000313" key="2">
    <source>
        <dbReference type="EMBL" id="CAK0810081.1"/>
    </source>
</evidence>
<organism evidence="2 3">
    <name type="scientific">Prorocentrum cordatum</name>
    <dbReference type="NCBI Taxonomy" id="2364126"/>
    <lineage>
        <taxon>Eukaryota</taxon>
        <taxon>Sar</taxon>
        <taxon>Alveolata</taxon>
        <taxon>Dinophyceae</taxon>
        <taxon>Prorocentrales</taxon>
        <taxon>Prorocentraceae</taxon>
        <taxon>Prorocentrum</taxon>
    </lineage>
</organism>
<gene>
    <name evidence="2" type="ORF">PCOR1329_LOCUS15150</name>
</gene>
<feature type="compositionally biased region" description="Basic and acidic residues" evidence="1">
    <location>
        <begin position="290"/>
        <end position="301"/>
    </location>
</feature>
<comment type="caution">
    <text evidence="2">The sequence shown here is derived from an EMBL/GenBank/DDBJ whole genome shotgun (WGS) entry which is preliminary data.</text>
</comment>
<feature type="compositionally biased region" description="Low complexity" evidence="1">
    <location>
        <begin position="137"/>
        <end position="159"/>
    </location>
</feature>
<protein>
    <submittedName>
        <fullName evidence="2">Uncharacterized protein</fullName>
    </submittedName>
</protein>
<sequence>MGAPGDVVRPDECPSNPAQLFRRVRCRQRRLGARGRGRPTPPQQHPAAPAAGAAGGTGPAEATKVLLSVWVRHWLGVVVAKAIVGGGTPPGDDASQSASEEVHAEAQAAATPPEAAPTWRPDFYKVSAVWLEDPAQAAAAPGAGEAARSGADASSGRGEPAAEPAGEQSLEDAAAGAAQRLLDRLRLRALEDDPRGGPGCRLAAAALRPGAAPRSALRRGGPRGVPSGPLLSVRCVRFNLGASTVHYVKPYREIYGAPLSQLRVDEHMCLVPRGDHASSESDDDDSEDEHGEHEPRAEAAV</sequence>